<sequence>MNIKIIREIGIGGTSKVYEGLFNGRKIAIKRILKKNNNYFRIGLNEIYTLSKISHPYIIDIKDVIERNNDLIIIFELHQKIPILFRQELSEIKIIKILRMICLAVNYLHQNGIMHRDLKLDNILITEKKIKIADFGLATSIGQHTTICGTKHFMAPEIGSIYDEKIDIYNIGVIAYHLVKRKWTEPASLFKIEDLDCSKLLKDFINLAMKKNPKERPNCENLLLHPIFEKFLPKIERYDNFPDFIHKTSVGTIIKEGNSLELAPFKILNGTFFMGKMKLLRHEIYHEHLRLFYLMQKTANIYRENHRHSCEKHNGEKHNSEN</sequence>
<dbReference type="SMART" id="SM00220">
    <property type="entry name" value="S_TKc"/>
    <property type="match status" value="1"/>
</dbReference>
<dbReference type="OrthoDB" id="4062651at2759"/>
<comment type="similarity">
    <text evidence="4">Belongs to the protein kinase superfamily.</text>
</comment>
<keyword evidence="1 3" id="KW-0547">Nucleotide-binding</keyword>
<keyword evidence="4 6" id="KW-0723">Serine/threonine-protein kinase</keyword>
<dbReference type="EMBL" id="LGUB01000979">
    <property type="protein sequence ID" value="KRH92372.1"/>
    <property type="molecule type" value="Genomic_DNA"/>
</dbReference>
<dbReference type="GO" id="GO:0005634">
    <property type="term" value="C:nucleus"/>
    <property type="evidence" value="ECO:0007669"/>
    <property type="project" value="TreeGrafter"/>
</dbReference>
<dbReference type="InterPro" id="IPR008271">
    <property type="entry name" value="Ser/Thr_kinase_AS"/>
</dbReference>
<dbReference type="PROSITE" id="PS00107">
    <property type="entry name" value="PROTEIN_KINASE_ATP"/>
    <property type="match status" value="1"/>
</dbReference>
<gene>
    <name evidence="6" type="ORF">M153_6856000966</name>
</gene>
<evidence type="ECO:0000256" key="2">
    <source>
        <dbReference type="ARBA" id="ARBA00022840"/>
    </source>
</evidence>
<name>A0A0R0LZ67_9MICR</name>
<keyword evidence="6" id="KW-0418">Kinase</keyword>
<accession>A0A0R0LZ67</accession>
<dbReference type="InterPro" id="IPR000719">
    <property type="entry name" value="Prot_kinase_dom"/>
</dbReference>
<feature type="binding site" evidence="3">
    <location>
        <position position="34"/>
    </location>
    <ligand>
        <name>ATP</name>
        <dbReference type="ChEBI" id="CHEBI:30616"/>
    </ligand>
</feature>
<feature type="domain" description="Protein kinase" evidence="5">
    <location>
        <begin position="3"/>
        <end position="228"/>
    </location>
</feature>
<feature type="non-terminal residue" evidence="6">
    <location>
        <position position="322"/>
    </location>
</feature>
<dbReference type="Pfam" id="PF00069">
    <property type="entry name" value="Pkinase"/>
    <property type="match status" value="1"/>
</dbReference>
<dbReference type="Proteomes" id="UP000051530">
    <property type="component" value="Unassembled WGS sequence"/>
</dbReference>
<dbReference type="InterPro" id="IPR011009">
    <property type="entry name" value="Kinase-like_dom_sf"/>
</dbReference>
<dbReference type="GO" id="GO:0004674">
    <property type="term" value="F:protein serine/threonine kinase activity"/>
    <property type="evidence" value="ECO:0007669"/>
    <property type="project" value="UniProtKB-KW"/>
</dbReference>
<dbReference type="PANTHER" id="PTHR24345">
    <property type="entry name" value="SERINE/THREONINE-PROTEIN KINASE PLK"/>
    <property type="match status" value="1"/>
</dbReference>
<evidence type="ECO:0000256" key="4">
    <source>
        <dbReference type="RuleBase" id="RU000304"/>
    </source>
</evidence>
<evidence type="ECO:0000313" key="7">
    <source>
        <dbReference type="Proteomes" id="UP000051530"/>
    </source>
</evidence>
<dbReference type="SUPFAM" id="SSF56112">
    <property type="entry name" value="Protein kinase-like (PK-like)"/>
    <property type="match status" value="1"/>
</dbReference>
<evidence type="ECO:0000256" key="3">
    <source>
        <dbReference type="PROSITE-ProRule" id="PRU10141"/>
    </source>
</evidence>
<dbReference type="AlphaFoldDB" id="A0A0R0LZ67"/>
<dbReference type="PROSITE" id="PS00108">
    <property type="entry name" value="PROTEIN_KINASE_ST"/>
    <property type="match status" value="1"/>
</dbReference>
<comment type="caution">
    <text evidence="6">The sequence shown here is derived from an EMBL/GenBank/DDBJ whole genome shotgun (WGS) entry which is preliminary data.</text>
</comment>
<dbReference type="InterPro" id="IPR017441">
    <property type="entry name" value="Protein_kinase_ATP_BS"/>
</dbReference>
<reference evidence="6 7" key="1">
    <citation type="submission" date="2015-07" db="EMBL/GenBank/DDBJ databases">
        <title>The genome of Pseudoloma neurophilia, a relevant intracellular parasite of the zebrafish.</title>
        <authorList>
            <person name="Ndikumana S."/>
            <person name="Pelin A."/>
            <person name="Sanders J."/>
            <person name="Corradi N."/>
        </authorList>
    </citation>
    <scope>NUCLEOTIDE SEQUENCE [LARGE SCALE GENOMIC DNA]</scope>
    <source>
        <strain evidence="6 7">MK1</strain>
    </source>
</reference>
<dbReference type="VEuPathDB" id="MicrosporidiaDB:M153_6856000966"/>
<protein>
    <submittedName>
        <fullName evidence="6">Serine/threonine protein kinase</fullName>
    </submittedName>
</protein>
<dbReference type="GO" id="GO:0005524">
    <property type="term" value="F:ATP binding"/>
    <property type="evidence" value="ECO:0007669"/>
    <property type="project" value="UniProtKB-UniRule"/>
</dbReference>
<dbReference type="PROSITE" id="PS50011">
    <property type="entry name" value="PROTEIN_KINASE_DOM"/>
    <property type="match status" value="1"/>
</dbReference>
<keyword evidence="6" id="KW-0808">Transferase</keyword>
<proteinExistence type="inferred from homology"/>
<evidence type="ECO:0000313" key="6">
    <source>
        <dbReference type="EMBL" id="KRH92372.1"/>
    </source>
</evidence>
<evidence type="ECO:0000256" key="1">
    <source>
        <dbReference type="ARBA" id="ARBA00022741"/>
    </source>
</evidence>
<keyword evidence="2 3" id="KW-0067">ATP-binding</keyword>
<organism evidence="6 7">
    <name type="scientific">Pseudoloma neurophilia</name>
    <dbReference type="NCBI Taxonomy" id="146866"/>
    <lineage>
        <taxon>Eukaryota</taxon>
        <taxon>Fungi</taxon>
        <taxon>Fungi incertae sedis</taxon>
        <taxon>Microsporidia</taxon>
        <taxon>Pseudoloma</taxon>
    </lineage>
</organism>
<dbReference type="Gene3D" id="1.10.510.10">
    <property type="entry name" value="Transferase(Phosphotransferase) domain 1"/>
    <property type="match status" value="1"/>
</dbReference>
<evidence type="ECO:0000259" key="5">
    <source>
        <dbReference type="PROSITE" id="PS50011"/>
    </source>
</evidence>
<keyword evidence="7" id="KW-1185">Reference proteome</keyword>